<dbReference type="InterPro" id="IPR050509">
    <property type="entry name" value="CoA-transferase_III"/>
</dbReference>
<dbReference type="KEGG" id="parq:DSM112329_01902"/>
<protein>
    <submittedName>
        <fullName evidence="1">Acetyl-CoA:oxalate CoA-transferase</fullName>
        <ecNumber evidence="1">2.8.3.19</ecNumber>
    </submittedName>
</protein>
<reference evidence="1" key="1">
    <citation type="submission" date="2022-12" db="EMBL/GenBank/DDBJ databases">
        <title>Paraconexibacter alkalitolerans sp. nov. and Baekduia alba sp. nov., isolated from soil and emended description of the genera Paraconexibacter (Chun et al., 2020) and Baekduia (An et al., 2020).</title>
        <authorList>
            <person name="Vieira S."/>
            <person name="Huber K.J."/>
            <person name="Geppert A."/>
            <person name="Wolf J."/>
            <person name="Neumann-Schaal M."/>
            <person name="Muesken M."/>
            <person name="Overmann J."/>
        </authorList>
    </citation>
    <scope>NUCLEOTIDE SEQUENCE</scope>
    <source>
        <strain evidence="1">AEG42_29</strain>
    </source>
</reference>
<dbReference type="Gene3D" id="3.30.1540.10">
    <property type="entry name" value="formyl-coa transferase, domain 3"/>
    <property type="match status" value="1"/>
</dbReference>
<dbReference type="Gene3D" id="3.40.50.10540">
    <property type="entry name" value="Crotonobetainyl-coa:carnitine coa-transferase, domain 1"/>
    <property type="match status" value="1"/>
</dbReference>
<organism evidence="1">
    <name type="scientific">Paraconexibacter sp. AEG42_29</name>
    <dbReference type="NCBI Taxonomy" id="2997339"/>
    <lineage>
        <taxon>Bacteria</taxon>
        <taxon>Bacillati</taxon>
        <taxon>Actinomycetota</taxon>
        <taxon>Thermoleophilia</taxon>
        <taxon>Solirubrobacterales</taxon>
        <taxon>Paraconexibacteraceae</taxon>
        <taxon>Paraconexibacter</taxon>
    </lineage>
</organism>
<dbReference type="InterPro" id="IPR003673">
    <property type="entry name" value="CoA-Trfase_fam_III"/>
</dbReference>
<name>A0AAU7ATU1_9ACTN</name>
<dbReference type="SUPFAM" id="SSF89796">
    <property type="entry name" value="CoA-transferase family III (CaiB/BaiF)"/>
    <property type="match status" value="1"/>
</dbReference>
<dbReference type="GO" id="GO:0016740">
    <property type="term" value="F:transferase activity"/>
    <property type="evidence" value="ECO:0007669"/>
    <property type="project" value="UniProtKB-KW"/>
</dbReference>
<dbReference type="PANTHER" id="PTHR48228">
    <property type="entry name" value="SUCCINYL-COA--D-CITRAMALATE COA-TRANSFERASE"/>
    <property type="match status" value="1"/>
</dbReference>
<proteinExistence type="predicted"/>
<sequence>MSVSISGFGQDGPYRDRPAHDLSFMALAGLLETPADGRAPAVPALSLADLAAGLFGAIAALTGLAARGSSGRGGHYDVAMFDALISLLTTLVVPPLNGGPAEGLGDDPGYGVYATADREWLTLSIAFEDHFWRALCGTTPALEPYAGVDASERAARSAELRAVLAQAIGRRPIAEWEALLGAADVPHAAVRTPSAVADDPQVIARQLLTSLPGGRQFVRQPLVVDGVTAGPRSDAPALGEHTQAVLAELGAATTR</sequence>
<dbReference type="InterPro" id="IPR044855">
    <property type="entry name" value="CoA-Trfase_III_dom3_sf"/>
</dbReference>
<dbReference type="Pfam" id="PF02515">
    <property type="entry name" value="CoA_transf_3"/>
    <property type="match status" value="1"/>
</dbReference>
<gene>
    <name evidence="1" type="primary">uctC_1</name>
    <name evidence="1" type="ORF">DSM112329_01902</name>
</gene>
<dbReference type="EMBL" id="CP114014">
    <property type="protein sequence ID" value="XAY05060.1"/>
    <property type="molecule type" value="Genomic_DNA"/>
</dbReference>
<dbReference type="AlphaFoldDB" id="A0AAU7ATU1"/>
<dbReference type="PANTHER" id="PTHR48228:SF5">
    <property type="entry name" value="ALPHA-METHYLACYL-COA RACEMASE"/>
    <property type="match status" value="1"/>
</dbReference>
<evidence type="ECO:0000313" key="1">
    <source>
        <dbReference type="EMBL" id="XAY05060.1"/>
    </source>
</evidence>
<accession>A0AAU7ATU1</accession>
<keyword evidence="1" id="KW-0808">Transferase</keyword>
<dbReference type="EC" id="2.8.3.19" evidence="1"/>
<dbReference type="InterPro" id="IPR023606">
    <property type="entry name" value="CoA-Trfase_III_dom_1_sf"/>
</dbReference>